<dbReference type="InterPro" id="IPR004101">
    <property type="entry name" value="Mur_ligase_C"/>
</dbReference>
<dbReference type="FunFam" id="3.90.190.20:FF:000006">
    <property type="entry name" value="UDP-N-acetylmuramoyl-L-alanyl-D-glutamate--2,6-diaminopimelate ligase"/>
    <property type="match status" value="1"/>
</dbReference>
<dbReference type="InterPro" id="IPR000713">
    <property type="entry name" value="Mur_ligase_N"/>
</dbReference>
<keyword evidence="5 19" id="KW-0132">Cell division</keyword>
<evidence type="ECO:0000256" key="16">
    <source>
        <dbReference type="ARBA" id="ARBA00075482"/>
    </source>
</evidence>
<dbReference type="GO" id="GO:0009252">
    <property type="term" value="P:peptidoglycan biosynthetic process"/>
    <property type="evidence" value="ECO:0007669"/>
    <property type="project" value="UniProtKB-UniRule"/>
</dbReference>
<dbReference type="InterPro" id="IPR013221">
    <property type="entry name" value="Mur_ligase_cen"/>
</dbReference>
<feature type="binding site" evidence="19">
    <location>
        <position position="180"/>
    </location>
    <ligand>
        <name>UDP-N-acetyl-alpha-D-muramoyl-L-alanyl-D-glutamate</name>
        <dbReference type="ChEBI" id="CHEBI:83900"/>
    </ligand>
</feature>
<evidence type="ECO:0000256" key="3">
    <source>
        <dbReference type="ARBA" id="ARBA00022490"/>
    </source>
</evidence>
<dbReference type="Pfam" id="PF02875">
    <property type="entry name" value="Mur_ligase_C"/>
    <property type="match status" value="1"/>
</dbReference>
<dbReference type="SUPFAM" id="SSF53623">
    <property type="entry name" value="MurD-like peptide ligases, catalytic domain"/>
    <property type="match status" value="1"/>
</dbReference>
<keyword evidence="8 19" id="KW-0133">Cell shape</keyword>
<evidence type="ECO:0000256" key="18">
    <source>
        <dbReference type="ARBA" id="ARBA00081560"/>
    </source>
</evidence>
<feature type="domain" description="Mur ligase C-terminal" evidence="22">
    <location>
        <begin position="323"/>
        <end position="450"/>
    </location>
</feature>
<sequence>MLISKLLERLNVASAYTDAPVTDVTDDSRRVRRGTVFVCIRGAHFDGHDAALQAEADGAVLIVAERDTGAANQILVQNTRSAYAHLCAAFYGYPAEKLHLIGVTGTNGKTTTTMLLKGILDRAGYRTGLIGTVQNMVGAQSYPAALTTPDCKELHRLFADMAAAGCTHCVMEVSSQALDQRRVDGCHFDLAVFTNLTQDHLDYHKTFENYLAAKRRLFEMADTAIVNADDPHAAAVTAGLPVKVITFSAKRDDCDYTAKNIKCTAGAVQYELLGKGRIARVRVKIPGHFTVYNSMGAAICAVEAGLDFDRVMALVGEARGVPGRVEVVDTDTPYTVIIDYAHSPDGLENVLTSLREVAPARILTVFGCGGDRDKTKRPKMGRIVGALSDVAIVTSDNPRTEDPEAIVQDILAGMDGCRAKKIVLVDRTEAIRKALSMAKAGDVVLLAGKGHETYQILATGKIHYDEREIVAGILKGTI</sequence>
<keyword evidence="10 19" id="KW-0131">Cell cycle</keyword>
<evidence type="ECO:0000256" key="9">
    <source>
        <dbReference type="ARBA" id="ARBA00022984"/>
    </source>
</evidence>
<feature type="domain" description="Mur ligase N-terminal catalytic" evidence="21">
    <location>
        <begin position="24"/>
        <end position="90"/>
    </location>
</feature>
<evidence type="ECO:0000256" key="4">
    <source>
        <dbReference type="ARBA" id="ARBA00022598"/>
    </source>
</evidence>
<proteinExistence type="inferred from homology"/>
<keyword evidence="9 19" id="KW-0573">Peptidoglycan synthesis</keyword>
<dbReference type="Gene3D" id="3.40.1390.10">
    <property type="entry name" value="MurE/MurF, N-terminal domain"/>
    <property type="match status" value="1"/>
</dbReference>
<keyword evidence="4 19" id="KW-0436">Ligase</keyword>
<comment type="catalytic activity">
    <reaction evidence="12 19">
        <text>UDP-N-acetyl-alpha-D-muramoyl-L-alanyl-D-glutamate + meso-2,6-diaminopimelate + ATP = UDP-N-acetyl-alpha-D-muramoyl-L-alanyl-gamma-D-glutamyl-meso-2,6-diaminopimelate + ADP + phosphate + H(+)</text>
        <dbReference type="Rhea" id="RHEA:23676"/>
        <dbReference type="ChEBI" id="CHEBI:15378"/>
        <dbReference type="ChEBI" id="CHEBI:30616"/>
        <dbReference type="ChEBI" id="CHEBI:43474"/>
        <dbReference type="ChEBI" id="CHEBI:57791"/>
        <dbReference type="ChEBI" id="CHEBI:83900"/>
        <dbReference type="ChEBI" id="CHEBI:83905"/>
        <dbReference type="ChEBI" id="CHEBI:456216"/>
        <dbReference type="EC" id="6.3.2.13"/>
    </reaction>
</comment>
<reference evidence="24" key="2">
    <citation type="journal article" date="2021" name="PeerJ">
        <title>Extensive microbial diversity within the chicken gut microbiome revealed by metagenomics and culture.</title>
        <authorList>
            <person name="Gilroy R."/>
            <person name="Ravi A."/>
            <person name="Getino M."/>
            <person name="Pursley I."/>
            <person name="Horton D.L."/>
            <person name="Alikhan N.F."/>
            <person name="Baker D."/>
            <person name="Gharbi K."/>
            <person name="Hall N."/>
            <person name="Watson M."/>
            <person name="Adriaenssens E.M."/>
            <person name="Foster-Nyarko E."/>
            <person name="Jarju S."/>
            <person name="Secka A."/>
            <person name="Antonio M."/>
            <person name="Oren A."/>
            <person name="Chaudhuri R.R."/>
            <person name="La Ragione R."/>
            <person name="Hildebrand F."/>
            <person name="Pallen M.J."/>
        </authorList>
    </citation>
    <scope>NUCLEOTIDE SEQUENCE</scope>
    <source>
        <strain evidence="24">ChiGjej1B1-19959</strain>
    </source>
</reference>
<feature type="short sequence motif" description="Meso-diaminopimelate recognition motif" evidence="19">
    <location>
        <begin position="396"/>
        <end position="399"/>
    </location>
</feature>
<organism evidence="24 25">
    <name type="scientific">Candidatus Fimenecus excrementigallinarum</name>
    <dbReference type="NCBI Taxonomy" id="2840816"/>
    <lineage>
        <taxon>Bacteria</taxon>
        <taxon>Bacillati</taxon>
        <taxon>Bacillota</taxon>
        <taxon>Clostridia</taxon>
        <taxon>Candidatus Fimenecus</taxon>
    </lineage>
</organism>
<evidence type="ECO:0000256" key="1">
    <source>
        <dbReference type="ARBA" id="ARBA00004752"/>
    </source>
</evidence>
<dbReference type="NCBIfam" id="NF001126">
    <property type="entry name" value="PRK00139.1-4"/>
    <property type="match status" value="1"/>
</dbReference>
<keyword evidence="3 19" id="KW-0963">Cytoplasm</keyword>
<dbReference type="GO" id="GO:0000287">
    <property type="term" value="F:magnesium ion binding"/>
    <property type="evidence" value="ECO:0007669"/>
    <property type="project" value="UniProtKB-UniRule"/>
</dbReference>
<dbReference type="InterPro" id="IPR035911">
    <property type="entry name" value="MurE/MurF_N"/>
</dbReference>
<dbReference type="GO" id="GO:0051301">
    <property type="term" value="P:cell division"/>
    <property type="evidence" value="ECO:0007669"/>
    <property type="project" value="UniProtKB-KW"/>
</dbReference>
<keyword evidence="7 19" id="KW-0067">ATP-binding</keyword>
<feature type="binding site" evidence="19">
    <location>
        <position position="182"/>
    </location>
    <ligand>
        <name>UDP-N-acetyl-alpha-D-muramoyl-L-alanyl-D-glutamate</name>
        <dbReference type="ChEBI" id="CHEBI:83900"/>
    </ligand>
</feature>
<dbReference type="GO" id="GO:0005737">
    <property type="term" value="C:cytoplasm"/>
    <property type="evidence" value="ECO:0007669"/>
    <property type="project" value="UniProtKB-SubCell"/>
</dbReference>
<dbReference type="InterPro" id="IPR036565">
    <property type="entry name" value="Mur-like_cat_sf"/>
</dbReference>
<feature type="binding site" evidence="19">
    <location>
        <position position="452"/>
    </location>
    <ligand>
        <name>meso-2,6-diaminopimelate</name>
        <dbReference type="ChEBI" id="CHEBI:57791"/>
    </ligand>
</feature>
<dbReference type="InterPro" id="IPR005761">
    <property type="entry name" value="UDP-N-AcMur-Glu-dNH2Pim_ligase"/>
</dbReference>
<feature type="binding site" evidence="19">
    <location>
        <begin position="147"/>
        <end position="148"/>
    </location>
    <ligand>
        <name>UDP-N-acetyl-alpha-D-muramoyl-L-alanyl-D-glutamate</name>
        <dbReference type="ChEBI" id="CHEBI:83900"/>
    </ligand>
</feature>
<evidence type="ECO:0000256" key="14">
    <source>
        <dbReference type="ARBA" id="ARBA00066633"/>
    </source>
</evidence>
<comment type="caution">
    <text evidence="19">Lacks conserved residue(s) required for the propagation of feature annotation.</text>
</comment>
<dbReference type="GO" id="GO:0071555">
    <property type="term" value="P:cell wall organization"/>
    <property type="evidence" value="ECO:0007669"/>
    <property type="project" value="UniProtKB-KW"/>
</dbReference>
<keyword evidence="6 19" id="KW-0547">Nucleotide-binding</keyword>
<evidence type="ECO:0000313" key="24">
    <source>
        <dbReference type="EMBL" id="HIU36006.1"/>
    </source>
</evidence>
<dbReference type="PROSITE" id="PS01011">
    <property type="entry name" value="FOLYLPOLYGLU_SYNT_1"/>
    <property type="match status" value="1"/>
</dbReference>
<accession>A0A9D1IFX3</accession>
<comment type="subcellular location">
    <subcellularLocation>
        <location evidence="19 20">Cytoplasm</location>
    </subcellularLocation>
</comment>
<dbReference type="HAMAP" id="MF_00208">
    <property type="entry name" value="MurE"/>
    <property type="match status" value="1"/>
</dbReference>
<gene>
    <name evidence="19" type="primary">murE</name>
    <name evidence="24" type="ORF">IAC53_05300</name>
</gene>
<evidence type="ECO:0000256" key="7">
    <source>
        <dbReference type="ARBA" id="ARBA00022840"/>
    </source>
</evidence>
<dbReference type="SUPFAM" id="SSF63418">
    <property type="entry name" value="MurE/MurF N-terminal domain"/>
    <property type="match status" value="1"/>
</dbReference>
<dbReference type="EMBL" id="DVMW01000032">
    <property type="protein sequence ID" value="HIU36006.1"/>
    <property type="molecule type" value="Genomic_DNA"/>
</dbReference>
<dbReference type="AlphaFoldDB" id="A0A9D1IFX3"/>
<dbReference type="GO" id="GO:0004326">
    <property type="term" value="F:tetrahydrofolylpolyglutamate synthase activity"/>
    <property type="evidence" value="ECO:0007669"/>
    <property type="project" value="InterPro"/>
</dbReference>
<dbReference type="InterPro" id="IPR036615">
    <property type="entry name" value="Mur_ligase_C_dom_sf"/>
</dbReference>
<feature type="binding site" evidence="19">
    <location>
        <begin position="396"/>
        <end position="399"/>
    </location>
    <ligand>
        <name>meso-2,6-diaminopimelate</name>
        <dbReference type="ChEBI" id="CHEBI:57791"/>
    </ligand>
</feature>
<comment type="similarity">
    <text evidence="2 19">Belongs to the MurCDEF family. MurE subfamily.</text>
</comment>
<dbReference type="PANTHER" id="PTHR23135">
    <property type="entry name" value="MUR LIGASE FAMILY MEMBER"/>
    <property type="match status" value="1"/>
</dbReference>
<evidence type="ECO:0000256" key="2">
    <source>
        <dbReference type="ARBA" id="ARBA00005898"/>
    </source>
</evidence>
<evidence type="ECO:0000256" key="15">
    <source>
        <dbReference type="ARBA" id="ARBA00072883"/>
    </source>
</evidence>
<dbReference type="Pfam" id="PF01225">
    <property type="entry name" value="Mur_ligase"/>
    <property type="match status" value="1"/>
</dbReference>
<evidence type="ECO:0000256" key="10">
    <source>
        <dbReference type="ARBA" id="ARBA00023306"/>
    </source>
</evidence>
<dbReference type="Proteomes" id="UP000824071">
    <property type="component" value="Unassembled WGS sequence"/>
</dbReference>
<keyword evidence="11 19" id="KW-0961">Cell wall biogenesis/degradation</keyword>
<evidence type="ECO:0000256" key="19">
    <source>
        <dbReference type="HAMAP-Rule" id="MF_00208"/>
    </source>
</evidence>
<dbReference type="NCBIfam" id="NF001124">
    <property type="entry name" value="PRK00139.1-2"/>
    <property type="match status" value="1"/>
</dbReference>
<comment type="pathway">
    <text evidence="1 19 20">Cell wall biogenesis; peptidoglycan biosynthesis.</text>
</comment>
<evidence type="ECO:0000259" key="22">
    <source>
        <dbReference type="Pfam" id="PF02875"/>
    </source>
</evidence>
<dbReference type="Pfam" id="PF08245">
    <property type="entry name" value="Mur_ligase_M"/>
    <property type="match status" value="1"/>
</dbReference>
<evidence type="ECO:0000256" key="12">
    <source>
        <dbReference type="ARBA" id="ARBA00050251"/>
    </source>
</evidence>
<reference evidence="24" key="1">
    <citation type="submission" date="2020-10" db="EMBL/GenBank/DDBJ databases">
        <authorList>
            <person name="Gilroy R."/>
        </authorList>
    </citation>
    <scope>NUCLEOTIDE SEQUENCE</scope>
    <source>
        <strain evidence="24">ChiGjej1B1-19959</strain>
    </source>
</reference>
<evidence type="ECO:0000259" key="23">
    <source>
        <dbReference type="Pfam" id="PF08245"/>
    </source>
</evidence>
<evidence type="ECO:0000256" key="11">
    <source>
        <dbReference type="ARBA" id="ARBA00023316"/>
    </source>
</evidence>
<feature type="binding site" evidence="19">
    <location>
        <position position="448"/>
    </location>
    <ligand>
        <name>meso-2,6-diaminopimelate</name>
        <dbReference type="ChEBI" id="CHEBI:57791"/>
    </ligand>
</feature>
<feature type="binding site" evidence="19">
    <location>
        <position position="28"/>
    </location>
    <ligand>
        <name>UDP-N-acetyl-alpha-D-muramoyl-L-alanyl-D-glutamate</name>
        <dbReference type="ChEBI" id="CHEBI:83900"/>
    </ligand>
</feature>
<evidence type="ECO:0000256" key="20">
    <source>
        <dbReference type="RuleBase" id="RU004135"/>
    </source>
</evidence>
<comment type="caution">
    <text evidence="24">The sequence shown here is derived from an EMBL/GenBank/DDBJ whole genome shotgun (WGS) entry which is preliminary data.</text>
</comment>
<evidence type="ECO:0000256" key="13">
    <source>
        <dbReference type="ARBA" id="ARBA00056782"/>
    </source>
</evidence>
<keyword evidence="19" id="KW-0460">Magnesium</keyword>
<feature type="modified residue" description="N6-carboxylysine" evidence="19">
    <location>
        <position position="214"/>
    </location>
</feature>
<comment type="function">
    <text evidence="13 19">Catalyzes the addition of meso-diaminopimelic acid to the nucleotide precursor UDP-N-acetylmuramoyl-L-alanyl-D-glutamate (UMAG) in the biosynthesis of bacterial cell-wall peptidoglycan.</text>
</comment>
<evidence type="ECO:0000256" key="6">
    <source>
        <dbReference type="ARBA" id="ARBA00022741"/>
    </source>
</evidence>
<evidence type="ECO:0000256" key="17">
    <source>
        <dbReference type="ARBA" id="ARBA00076158"/>
    </source>
</evidence>
<dbReference type="GO" id="GO:0008360">
    <property type="term" value="P:regulation of cell shape"/>
    <property type="evidence" value="ECO:0007669"/>
    <property type="project" value="UniProtKB-KW"/>
</dbReference>
<evidence type="ECO:0000256" key="8">
    <source>
        <dbReference type="ARBA" id="ARBA00022960"/>
    </source>
</evidence>
<dbReference type="Gene3D" id="3.90.190.20">
    <property type="entry name" value="Mur ligase, C-terminal domain"/>
    <property type="match status" value="1"/>
</dbReference>
<feature type="binding site" evidence="19">
    <location>
        <position position="372"/>
    </location>
    <ligand>
        <name>meso-2,6-diaminopimelate</name>
        <dbReference type="ChEBI" id="CHEBI:57791"/>
    </ligand>
</feature>
<dbReference type="SUPFAM" id="SSF53244">
    <property type="entry name" value="MurD-like peptide ligases, peptide-binding domain"/>
    <property type="match status" value="1"/>
</dbReference>
<protein>
    <recommendedName>
        <fullName evidence="15 19">UDP-N-acetylmuramoyl-L-alanyl-D-glutamate--2,6-diaminopimelate ligase</fullName>
        <ecNumber evidence="14 19">6.3.2.13</ecNumber>
    </recommendedName>
    <alternativeName>
        <fullName evidence="16 19">Meso-A2pm-adding enzyme</fullName>
    </alternativeName>
    <alternativeName>
        <fullName evidence="17 19">Meso-diaminopimelate-adding enzyme</fullName>
    </alternativeName>
    <alternativeName>
        <fullName evidence="18 19">UDP-MurNAc-L-Ala-D-Glu:meso-diaminopimelate ligase</fullName>
    </alternativeName>
    <alternativeName>
        <fullName evidence="19">UDP-MurNAc-tripeptide synthetase</fullName>
    </alternativeName>
    <alternativeName>
        <fullName evidence="19">UDP-N-acetylmuramyl-tripeptide synthetase</fullName>
    </alternativeName>
</protein>
<dbReference type="InterPro" id="IPR018109">
    <property type="entry name" value="Folylpolyglutamate_synth_CS"/>
</dbReference>
<evidence type="ECO:0000313" key="25">
    <source>
        <dbReference type="Proteomes" id="UP000824071"/>
    </source>
</evidence>
<evidence type="ECO:0000256" key="5">
    <source>
        <dbReference type="ARBA" id="ARBA00022618"/>
    </source>
</evidence>
<feature type="domain" description="Mur ligase central" evidence="23">
    <location>
        <begin position="103"/>
        <end position="301"/>
    </location>
</feature>
<evidence type="ECO:0000259" key="21">
    <source>
        <dbReference type="Pfam" id="PF01225"/>
    </source>
</evidence>
<comment type="cofactor">
    <cofactor evidence="19">
        <name>Mg(2+)</name>
        <dbReference type="ChEBI" id="CHEBI:18420"/>
    </cofactor>
</comment>
<feature type="binding site" evidence="19">
    <location>
        <begin position="105"/>
        <end position="111"/>
    </location>
    <ligand>
        <name>ATP</name>
        <dbReference type="ChEBI" id="CHEBI:30616"/>
    </ligand>
</feature>
<name>A0A9D1IFX3_9FIRM</name>
<dbReference type="EC" id="6.3.2.13" evidence="14 19"/>
<dbReference type="GO" id="GO:0005524">
    <property type="term" value="F:ATP binding"/>
    <property type="evidence" value="ECO:0007669"/>
    <property type="project" value="UniProtKB-UniRule"/>
</dbReference>
<dbReference type="Gene3D" id="3.40.1190.10">
    <property type="entry name" value="Mur-like, catalytic domain"/>
    <property type="match status" value="1"/>
</dbReference>
<dbReference type="PANTHER" id="PTHR23135:SF4">
    <property type="entry name" value="UDP-N-ACETYLMURAMOYL-L-ALANYL-D-GLUTAMATE--2,6-DIAMINOPIMELATE LIGASE MURE HOMOLOG, CHLOROPLASTIC"/>
    <property type="match status" value="1"/>
</dbReference>
<feature type="binding site" evidence="19">
    <location>
        <position position="174"/>
    </location>
    <ligand>
        <name>UDP-N-acetyl-alpha-D-muramoyl-L-alanyl-D-glutamate</name>
        <dbReference type="ChEBI" id="CHEBI:83900"/>
    </ligand>
</feature>
<dbReference type="GO" id="GO:0008765">
    <property type="term" value="F:UDP-N-acetylmuramoylalanyl-D-glutamate-2,6-diaminopimelate ligase activity"/>
    <property type="evidence" value="ECO:0007669"/>
    <property type="project" value="UniProtKB-UniRule"/>
</dbReference>
<comment type="PTM">
    <text evidence="19">Carboxylation is probably crucial for Mg(2+) binding and, consequently, for the gamma-phosphate positioning of ATP.</text>
</comment>
<dbReference type="NCBIfam" id="TIGR01085">
    <property type="entry name" value="murE"/>
    <property type="match status" value="1"/>
</dbReference>